<dbReference type="EMBL" id="LLXH01000365">
    <property type="protein sequence ID" value="PKC67887.1"/>
    <property type="molecule type" value="Genomic_DNA"/>
</dbReference>
<evidence type="ECO:0008006" key="4">
    <source>
        <dbReference type="Google" id="ProtNLM"/>
    </source>
</evidence>
<keyword evidence="1" id="KW-1133">Transmembrane helix</keyword>
<sequence length="248" mass="29877">MIWETYKSITNTIYEKLEDLVNKDVEKPPLALRVVPLPEFTINNRASQQNKPGRGYFILNLFLSLFIPRWYSISWKEKNKLIPFARVVYYENNDDIYDNPATEAIIDFRWKRARTFFFSLFLRFLIYVFCFGLISWAYLDNSIIINVNFLFTLIVIYYYLATYLLITEIIQFMYEWKRYISDIYNFFDIFTIIFPVIVISNMVRDFRFENGFGSVETIDSELKVMISFSAFFLWIEVVSFLYSNLRLN</sequence>
<dbReference type="VEuPathDB" id="FungiDB:RhiirA1_457906"/>
<dbReference type="Proteomes" id="UP000232688">
    <property type="component" value="Unassembled WGS sequence"/>
</dbReference>
<evidence type="ECO:0000313" key="2">
    <source>
        <dbReference type="EMBL" id="PKC67887.1"/>
    </source>
</evidence>
<feature type="transmembrane region" description="Helical" evidence="1">
    <location>
        <begin position="116"/>
        <end position="137"/>
    </location>
</feature>
<feature type="transmembrane region" description="Helical" evidence="1">
    <location>
        <begin position="143"/>
        <end position="166"/>
    </location>
</feature>
<name>A0A2N0RX49_9GLOM</name>
<comment type="caution">
    <text evidence="2">The sequence shown here is derived from an EMBL/GenBank/DDBJ whole genome shotgun (WGS) entry which is preliminary data.</text>
</comment>
<feature type="transmembrane region" description="Helical" evidence="1">
    <location>
        <begin position="186"/>
        <end position="204"/>
    </location>
</feature>
<feature type="transmembrane region" description="Helical" evidence="1">
    <location>
        <begin position="224"/>
        <end position="242"/>
    </location>
</feature>
<accession>A0A2N0RX49</accession>
<proteinExistence type="predicted"/>
<evidence type="ECO:0000313" key="3">
    <source>
        <dbReference type="Proteomes" id="UP000232688"/>
    </source>
</evidence>
<reference evidence="2 3" key="2">
    <citation type="submission" date="2017-10" db="EMBL/GenBank/DDBJ databases">
        <title>Genome analyses suggest a sexual origin of heterokaryosis in a supposedly ancient asexual fungus.</title>
        <authorList>
            <person name="Corradi N."/>
            <person name="Sedzielewska K."/>
            <person name="Noel J."/>
            <person name="Charron P."/>
            <person name="Farinelli L."/>
            <person name="Marton T."/>
            <person name="Kruger M."/>
            <person name="Pelin A."/>
            <person name="Brachmann A."/>
            <person name="Corradi N."/>
        </authorList>
    </citation>
    <scope>NUCLEOTIDE SEQUENCE [LARGE SCALE GENOMIC DNA]</scope>
    <source>
        <strain evidence="2 3">A1</strain>
    </source>
</reference>
<organism evidence="2 3">
    <name type="scientific">Rhizophagus irregularis</name>
    <dbReference type="NCBI Taxonomy" id="588596"/>
    <lineage>
        <taxon>Eukaryota</taxon>
        <taxon>Fungi</taxon>
        <taxon>Fungi incertae sedis</taxon>
        <taxon>Mucoromycota</taxon>
        <taxon>Glomeromycotina</taxon>
        <taxon>Glomeromycetes</taxon>
        <taxon>Glomerales</taxon>
        <taxon>Glomeraceae</taxon>
        <taxon>Rhizophagus</taxon>
    </lineage>
</organism>
<reference evidence="2 3" key="1">
    <citation type="submission" date="2017-10" db="EMBL/GenBank/DDBJ databases">
        <title>Extensive intraspecific genome diversity in a model arbuscular mycorrhizal fungus.</title>
        <authorList>
            <person name="Chen E.C.H."/>
            <person name="Morin E."/>
            <person name="Baudet D."/>
            <person name="Noel J."/>
            <person name="Ndikumana S."/>
            <person name="Charron P."/>
            <person name="St-Onge C."/>
            <person name="Giorgi J."/>
            <person name="Grigoriev I.V."/>
            <person name="Roux C."/>
            <person name="Martin F.M."/>
            <person name="Corradi N."/>
        </authorList>
    </citation>
    <scope>NUCLEOTIDE SEQUENCE [LARGE SCALE GENOMIC DNA]</scope>
    <source>
        <strain evidence="2 3">A1</strain>
    </source>
</reference>
<dbReference type="AlphaFoldDB" id="A0A2N0RX49"/>
<keyword evidence="1" id="KW-0472">Membrane</keyword>
<gene>
    <name evidence="2" type="ORF">RhiirA1_457906</name>
</gene>
<protein>
    <recommendedName>
        <fullName evidence="4">Ion transport domain-containing protein</fullName>
    </recommendedName>
</protein>
<keyword evidence="1" id="KW-0812">Transmembrane</keyword>
<evidence type="ECO:0000256" key="1">
    <source>
        <dbReference type="SAM" id="Phobius"/>
    </source>
</evidence>
<dbReference type="VEuPathDB" id="FungiDB:FUN_009841"/>